<dbReference type="InterPro" id="IPR050310">
    <property type="entry name" value="VPS10-sortilin"/>
</dbReference>
<comment type="caution">
    <text evidence="4">The sequence shown here is derived from an EMBL/GenBank/DDBJ whole genome shotgun (WGS) entry which is preliminary data.</text>
</comment>
<dbReference type="GO" id="GO:0016787">
    <property type="term" value="F:hydrolase activity"/>
    <property type="evidence" value="ECO:0007669"/>
    <property type="project" value="UniProtKB-KW"/>
</dbReference>
<feature type="domain" description="Sortilin N-terminal" evidence="3">
    <location>
        <begin position="138"/>
        <end position="313"/>
    </location>
</feature>
<keyword evidence="4" id="KW-0378">Hydrolase</keyword>
<feature type="chain" id="PRO_5045882683" evidence="2">
    <location>
        <begin position="19"/>
        <end position="944"/>
    </location>
</feature>
<keyword evidence="1" id="KW-0677">Repeat</keyword>
<dbReference type="SUPFAM" id="SSF50939">
    <property type="entry name" value="Sialidases"/>
    <property type="match status" value="1"/>
</dbReference>
<accession>A0ABU3LCI6</accession>
<proteinExistence type="predicted"/>
<dbReference type="Proteomes" id="UP001257277">
    <property type="component" value="Unassembled WGS sequence"/>
</dbReference>
<dbReference type="SUPFAM" id="SSF110296">
    <property type="entry name" value="Oligoxyloglucan reducing end-specific cellobiohydrolase"/>
    <property type="match status" value="1"/>
</dbReference>
<dbReference type="CDD" id="cd15482">
    <property type="entry name" value="Sialidase_non-viral"/>
    <property type="match status" value="2"/>
</dbReference>
<dbReference type="PANTHER" id="PTHR12106:SF27">
    <property type="entry name" value="SORTILIN-RELATED RECEPTOR"/>
    <property type="match status" value="1"/>
</dbReference>
<dbReference type="PANTHER" id="PTHR12106">
    <property type="entry name" value="SORTILIN RELATED"/>
    <property type="match status" value="1"/>
</dbReference>
<keyword evidence="2" id="KW-0732">Signal</keyword>
<evidence type="ECO:0000256" key="2">
    <source>
        <dbReference type="SAM" id="SignalP"/>
    </source>
</evidence>
<evidence type="ECO:0000313" key="4">
    <source>
        <dbReference type="EMBL" id="MDT7831439.1"/>
    </source>
</evidence>
<dbReference type="Gene3D" id="2.130.10.10">
    <property type="entry name" value="YVTN repeat-like/Quinoprotein amine dehydrogenase"/>
    <property type="match status" value="4"/>
</dbReference>
<gene>
    <name evidence="4" type="ORF">RQM59_03550</name>
</gene>
<evidence type="ECO:0000313" key="5">
    <source>
        <dbReference type="Proteomes" id="UP001257277"/>
    </source>
</evidence>
<dbReference type="RefSeq" id="WP_349240684.1">
    <property type="nucleotide sequence ID" value="NZ_JAVTTO010000001.1"/>
</dbReference>
<keyword evidence="5" id="KW-1185">Reference proteome</keyword>
<sequence length="944" mass="105832">MKSLLKLGLCLFSITLTAQQPSTKANIVKKSLSDKEQLTQNSIIKNIPFINIGPTIMSGRVADIDVNPNDPTEFYVGYASGGLWYTNNNGTTFTPVLDNSPTQNVGDIAVDWKNGTLWVGTGEKNSSRSSYAGIGMLKSTDQGKTWQHVGLSDSHHISRIVINPNNPDEVVVGVIGHLYSSNKERGIYRTTDGGKSWKRTLFVNKDTGIIDVVTTPGNFNIQYAASWERERKAWNFDGDGKHSSIYKSTNGGKSWKKITKNNGFPTGDGVGRIGLAVYDENTVYAFHDSQFRREEKEKKKKASAALTKEDFKTMSTEGFLKLTDKKLNSYLKTNGFQEKYRAENVKQMVRAGSVKPIDLAKYLENANSLLFDTPVIGAEVYKTTDGGNSWSKTHEGYLDDLYYSYGYYFGEIRVDPQDQNGIYVLGVPILKSKDGGKTFTSISKENVHADHQALWVNPKRQGHLIDGNDGGLNLSYDDGESWTKLNVPSVGQFYAIYADNQKPYNVYGGLQDNGVWTAPHNARINKRWHQSGHNPYTSIMGGDGMQVQVDDRNPNIVFTGYQFGNYFRIDRESGRRKYIQPKHTLGENPYRFNWQTPIHLSQHNQDILYLGGNKLHRSLNQGDTWETISEDLTTGGKKGNVAYGTLTTISESPFQFGLIYAGSDDGYVHISKNGGGSWERISDSFPKDLWVSRVIASKHKKERVYVALNGYRWDDFNVYVYMSDDFGKTWKNISRNIPTSPVNVVKEDPENEELLYVGTDNGVYASFDQGNTWYPFENGLPNVAVHDLVIQPAAKHLIVGTHGRSMYKANIAPLQLLTNELKDKEVHIFDVNSIRKRGSWGSSWSKWLEPNTPEMMIPFYTKASGKRTIDIYLKDVKVNSITVDADGGFNEAVFDVSFSEDGRKAYEAQNKEASIKAAKNGVYYLPKGKYTIKIGSTKGEFKVK</sequence>
<reference evidence="4 5" key="1">
    <citation type="submission" date="2023-09" db="EMBL/GenBank/DDBJ databases">
        <title>Novel taxa isolated from Blanes Bay.</title>
        <authorList>
            <person name="Rey-Velasco X."/>
            <person name="Lucena T."/>
        </authorList>
    </citation>
    <scope>NUCLEOTIDE SEQUENCE [LARGE SCALE GENOMIC DNA]</scope>
    <source>
        <strain evidence="4 5">S356</strain>
    </source>
</reference>
<feature type="signal peptide" evidence="2">
    <location>
        <begin position="1"/>
        <end position="18"/>
    </location>
</feature>
<dbReference type="EMBL" id="JAVTTO010000001">
    <property type="protein sequence ID" value="MDT7831439.1"/>
    <property type="molecule type" value="Genomic_DNA"/>
</dbReference>
<protein>
    <submittedName>
        <fullName evidence="4">Glycosyl hydrolase</fullName>
    </submittedName>
</protein>
<dbReference type="InterPro" id="IPR031778">
    <property type="entry name" value="Sortilin_N"/>
</dbReference>
<evidence type="ECO:0000256" key="1">
    <source>
        <dbReference type="ARBA" id="ARBA00022737"/>
    </source>
</evidence>
<dbReference type="InterPro" id="IPR015943">
    <property type="entry name" value="WD40/YVTN_repeat-like_dom_sf"/>
</dbReference>
<name>A0ABU3LCI6_9FLAO</name>
<dbReference type="Pfam" id="PF15902">
    <property type="entry name" value="Sortilin-Vps10"/>
    <property type="match status" value="1"/>
</dbReference>
<evidence type="ECO:0000259" key="3">
    <source>
        <dbReference type="Pfam" id="PF15902"/>
    </source>
</evidence>
<organism evidence="4 5">
    <name type="scientific">Asprobacillus argus</name>
    <dbReference type="NCBI Taxonomy" id="3076534"/>
    <lineage>
        <taxon>Bacteria</taxon>
        <taxon>Pseudomonadati</taxon>
        <taxon>Bacteroidota</taxon>
        <taxon>Flavobacteriia</taxon>
        <taxon>Flavobacteriales</taxon>
        <taxon>Flavobacteriaceae</taxon>
        <taxon>Asprobacillus</taxon>
    </lineage>
</organism>
<dbReference type="InterPro" id="IPR036278">
    <property type="entry name" value="Sialidase_sf"/>
</dbReference>